<reference evidence="10 11" key="1">
    <citation type="submission" date="2020-02" db="EMBL/GenBank/DDBJ databases">
        <title>Sequencing the genomes of 1000 actinobacteria strains.</title>
        <authorList>
            <person name="Klenk H.-P."/>
        </authorList>
    </citation>
    <scope>NUCLEOTIDE SEQUENCE [LARGE SCALE GENOMIC DNA]</scope>
    <source>
        <strain evidence="10 11">DSM 19609</strain>
    </source>
</reference>
<evidence type="ECO:0000256" key="8">
    <source>
        <dbReference type="SAM" id="Phobius"/>
    </source>
</evidence>
<proteinExistence type="inferred from homology"/>
<evidence type="ECO:0000313" key="11">
    <source>
        <dbReference type="Proteomes" id="UP000749311"/>
    </source>
</evidence>
<dbReference type="PANTHER" id="PTHR30572">
    <property type="entry name" value="MEMBRANE COMPONENT OF TRANSPORTER-RELATED"/>
    <property type="match status" value="1"/>
</dbReference>
<feature type="transmembrane region" description="Helical" evidence="8">
    <location>
        <begin position="387"/>
        <end position="408"/>
    </location>
</feature>
<feature type="transmembrane region" description="Helical" evidence="8">
    <location>
        <begin position="414"/>
        <end position="439"/>
    </location>
</feature>
<dbReference type="Proteomes" id="UP000749311">
    <property type="component" value="Unassembled WGS sequence"/>
</dbReference>
<keyword evidence="2" id="KW-1003">Cell membrane</keyword>
<keyword evidence="3 8" id="KW-0812">Transmembrane</keyword>
<feature type="transmembrane region" description="Helical" evidence="8">
    <location>
        <begin position="739"/>
        <end position="765"/>
    </location>
</feature>
<keyword evidence="11" id="KW-1185">Reference proteome</keyword>
<keyword evidence="5 8" id="KW-0472">Membrane</keyword>
<dbReference type="InterPro" id="IPR050250">
    <property type="entry name" value="Macrolide_Exporter_MacB"/>
</dbReference>
<feature type="transmembrane region" description="Helical" evidence="8">
    <location>
        <begin position="245"/>
        <end position="271"/>
    </location>
</feature>
<dbReference type="EMBL" id="JAAMOZ010000005">
    <property type="protein sequence ID" value="NIH58781.1"/>
    <property type="molecule type" value="Genomic_DNA"/>
</dbReference>
<feature type="transmembrane region" description="Helical" evidence="8">
    <location>
        <begin position="336"/>
        <end position="359"/>
    </location>
</feature>
<keyword evidence="4 8" id="KW-1133">Transmembrane helix</keyword>
<evidence type="ECO:0000256" key="7">
    <source>
        <dbReference type="SAM" id="MobiDB-lite"/>
    </source>
</evidence>
<name>A0ABX0SPP7_9ACTN</name>
<organism evidence="10 11">
    <name type="scientific">Brooklawnia cerclae</name>
    <dbReference type="NCBI Taxonomy" id="349934"/>
    <lineage>
        <taxon>Bacteria</taxon>
        <taxon>Bacillati</taxon>
        <taxon>Actinomycetota</taxon>
        <taxon>Actinomycetes</taxon>
        <taxon>Propionibacteriales</taxon>
        <taxon>Propionibacteriaceae</taxon>
        <taxon>Brooklawnia</taxon>
    </lineage>
</organism>
<dbReference type="Pfam" id="PF02687">
    <property type="entry name" value="FtsX"/>
    <property type="match status" value="2"/>
</dbReference>
<feature type="transmembrane region" description="Helical" evidence="8">
    <location>
        <begin position="299"/>
        <end position="324"/>
    </location>
</feature>
<protein>
    <submittedName>
        <fullName evidence="10">ABC transport system permease protein</fullName>
    </submittedName>
</protein>
<comment type="similarity">
    <text evidence="6">Belongs to the ABC-4 integral membrane protein family.</text>
</comment>
<gene>
    <name evidence="10" type="ORF">FB473_003482</name>
</gene>
<evidence type="ECO:0000256" key="4">
    <source>
        <dbReference type="ARBA" id="ARBA00022989"/>
    </source>
</evidence>
<evidence type="ECO:0000259" key="9">
    <source>
        <dbReference type="Pfam" id="PF02687"/>
    </source>
</evidence>
<feature type="domain" description="ABC3 transporter permease C-terminal" evidence="9">
    <location>
        <begin position="690"/>
        <end position="807"/>
    </location>
</feature>
<accession>A0ABX0SPP7</accession>
<evidence type="ECO:0000256" key="6">
    <source>
        <dbReference type="ARBA" id="ARBA00038076"/>
    </source>
</evidence>
<feature type="region of interest" description="Disordered" evidence="7">
    <location>
        <begin position="93"/>
        <end position="114"/>
    </location>
</feature>
<comment type="caution">
    <text evidence="10">The sequence shown here is derived from an EMBL/GenBank/DDBJ whole genome shotgun (WGS) entry which is preliminary data.</text>
</comment>
<dbReference type="InterPro" id="IPR003838">
    <property type="entry name" value="ABC3_permease_C"/>
</dbReference>
<evidence type="ECO:0000256" key="1">
    <source>
        <dbReference type="ARBA" id="ARBA00004651"/>
    </source>
</evidence>
<comment type="subcellular location">
    <subcellularLocation>
        <location evidence="1">Cell membrane</location>
        <topology evidence="1">Multi-pass membrane protein</topology>
    </subcellularLocation>
</comment>
<feature type="transmembrane region" description="Helical" evidence="8">
    <location>
        <begin position="682"/>
        <end position="711"/>
    </location>
</feature>
<evidence type="ECO:0000256" key="3">
    <source>
        <dbReference type="ARBA" id="ARBA00022692"/>
    </source>
</evidence>
<feature type="domain" description="ABC3 transporter permease C-terminal" evidence="9">
    <location>
        <begin position="250"/>
        <end position="366"/>
    </location>
</feature>
<evidence type="ECO:0000313" key="10">
    <source>
        <dbReference type="EMBL" id="NIH58781.1"/>
    </source>
</evidence>
<dbReference type="RefSeq" id="WP_167171918.1">
    <property type="nucleotide sequence ID" value="NZ_BAAAOO010000006.1"/>
</dbReference>
<evidence type="ECO:0000256" key="2">
    <source>
        <dbReference type="ARBA" id="ARBA00022475"/>
    </source>
</evidence>
<sequence length="814" mass="81979">MRTQPRRLVSTAVAIALGVAFLAATLLTTATLTKAIERAAAGVVGDAVAVVEPGSDYDAPGIPQTAVDALAGIDGVDQVRPVAQASMVQTSGGRQRVVTAETTPPLSSETTLTAGGLPERQGEVAINAALADAADLSVGDDLFLEPFGGEPVTAHIVGIVEPGLDATPQPSQAYVYASSADVMAWGGLDGYSTVYLYGSGDPQAVRDAALAVTGIAGTSAVVRTGADQVEHLVDRYSQGGDELTAFLLAIVSISLFVSALVIANSFAIMVTQRTQQLALLRCVGATRGQVFGMVVREALVVAVVASAAGVGLGVGLGAVLLTVLGGSTNIPVTSVAITWPTLVVPVLVGTAVTVVAALAPARRATRVLPVAALRPLSPAPARSRAGIARIAVGTVLVVGGAAALVVGYREMSLASGILGGLVSFVGVLMVAGLVVPALVRLVGAPLRRLAGAPAELAVGNVRRNPGRAASTASALLVGVTLITTLVVGAATGQATVNRAIDEEFPTDVQVSADESLDDAMIARIGQTEGVAAVERVAASRAVTLEHPDGQPVSDAAVMGVGPQIAQVLRFPGYIDGLDDGVVLLDESLGVSDGERLTATSANGSITLVADVSPDHGASPVVTLDDLTRLDPQATVGAFVRFDDGSDPATVIDDLNGVVGQIPGGVADGPAIMREQIQQVIDAVLVVLTGLLAISVVIALVGVGNTLGLSVIERTQEIGLLRAIGGTRAQVRSMFSLEAVLLALVSGLLGIGLGIGYGIAGVGALLSDLTDVAVDLPWPRLLLVFAVAVVAGWVASIVPARRAASITPTAAMVAE</sequence>
<evidence type="ECO:0000256" key="5">
    <source>
        <dbReference type="ARBA" id="ARBA00023136"/>
    </source>
</evidence>
<dbReference type="PANTHER" id="PTHR30572:SF4">
    <property type="entry name" value="ABC TRANSPORTER PERMEASE YTRF"/>
    <property type="match status" value="1"/>
</dbReference>
<feature type="compositionally biased region" description="Low complexity" evidence="7">
    <location>
        <begin position="99"/>
        <end position="114"/>
    </location>
</feature>
<feature type="transmembrane region" description="Helical" evidence="8">
    <location>
        <begin position="472"/>
        <end position="490"/>
    </location>
</feature>
<feature type="transmembrane region" description="Helical" evidence="8">
    <location>
        <begin position="777"/>
        <end position="797"/>
    </location>
</feature>